<feature type="transmembrane region" description="Helical" evidence="14">
    <location>
        <begin position="291"/>
        <end position="313"/>
    </location>
</feature>
<keyword evidence="17" id="KW-1185">Reference proteome</keyword>
<dbReference type="EC" id="2.7.13.3" evidence="3"/>
<dbReference type="SUPFAM" id="SSF47384">
    <property type="entry name" value="Homodimeric domain of signal transducing histidine kinase"/>
    <property type="match status" value="1"/>
</dbReference>
<keyword evidence="13 14" id="KW-0472">Membrane</keyword>
<accession>A0A927FTA2</accession>
<dbReference type="InterPro" id="IPR033479">
    <property type="entry name" value="dCache_1"/>
</dbReference>
<dbReference type="InterPro" id="IPR036097">
    <property type="entry name" value="HisK_dim/P_sf"/>
</dbReference>
<comment type="subcellular location">
    <subcellularLocation>
        <location evidence="2">Cell membrane</location>
        <topology evidence="2">Multi-pass membrane protein</topology>
    </subcellularLocation>
</comment>
<keyword evidence="10" id="KW-0067">ATP-binding</keyword>
<dbReference type="InterPro" id="IPR036890">
    <property type="entry name" value="HATPase_C_sf"/>
</dbReference>
<dbReference type="Pfam" id="PF02518">
    <property type="entry name" value="HATPase_c"/>
    <property type="match status" value="1"/>
</dbReference>
<keyword evidence="7 14" id="KW-0812">Transmembrane</keyword>
<dbReference type="InterPro" id="IPR003661">
    <property type="entry name" value="HisK_dim/P_dom"/>
</dbReference>
<evidence type="ECO:0000313" key="17">
    <source>
        <dbReference type="Proteomes" id="UP000654108"/>
    </source>
</evidence>
<dbReference type="InterPro" id="IPR003594">
    <property type="entry name" value="HATPase_dom"/>
</dbReference>
<dbReference type="PIRSF" id="PIRSF036431">
    <property type="entry name" value="STHK_DctB"/>
    <property type="match status" value="1"/>
</dbReference>
<dbReference type="GO" id="GO:0005524">
    <property type="term" value="F:ATP binding"/>
    <property type="evidence" value="ECO:0007669"/>
    <property type="project" value="UniProtKB-KW"/>
</dbReference>
<proteinExistence type="predicted"/>
<dbReference type="SUPFAM" id="SSF103190">
    <property type="entry name" value="Sensory domain-like"/>
    <property type="match status" value="1"/>
</dbReference>
<evidence type="ECO:0000256" key="10">
    <source>
        <dbReference type="ARBA" id="ARBA00022840"/>
    </source>
</evidence>
<gene>
    <name evidence="16" type="ORF">IC608_06045</name>
</gene>
<dbReference type="InterPro" id="IPR004358">
    <property type="entry name" value="Sig_transdc_His_kin-like_C"/>
</dbReference>
<evidence type="ECO:0000256" key="8">
    <source>
        <dbReference type="ARBA" id="ARBA00022741"/>
    </source>
</evidence>
<dbReference type="PRINTS" id="PR00344">
    <property type="entry name" value="BCTRLSENSOR"/>
</dbReference>
<dbReference type="Pfam" id="PF02743">
    <property type="entry name" value="dCache_1"/>
    <property type="match status" value="1"/>
</dbReference>
<dbReference type="PROSITE" id="PS50109">
    <property type="entry name" value="HIS_KIN"/>
    <property type="match status" value="1"/>
</dbReference>
<keyword evidence="8" id="KW-0547">Nucleotide-binding</keyword>
<dbReference type="SMART" id="SM00387">
    <property type="entry name" value="HATPase_c"/>
    <property type="match status" value="1"/>
</dbReference>
<keyword evidence="5" id="KW-0597">Phosphoprotein</keyword>
<organism evidence="16 17">
    <name type="scientific">Devosia oryzisoli</name>
    <dbReference type="NCBI Taxonomy" id="2774138"/>
    <lineage>
        <taxon>Bacteria</taxon>
        <taxon>Pseudomonadati</taxon>
        <taxon>Pseudomonadota</taxon>
        <taxon>Alphaproteobacteria</taxon>
        <taxon>Hyphomicrobiales</taxon>
        <taxon>Devosiaceae</taxon>
        <taxon>Devosia</taxon>
    </lineage>
</organism>
<dbReference type="GO" id="GO:0005886">
    <property type="term" value="C:plasma membrane"/>
    <property type="evidence" value="ECO:0007669"/>
    <property type="project" value="UniProtKB-SubCell"/>
</dbReference>
<dbReference type="Proteomes" id="UP000654108">
    <property type="component" value="Unassembled WGS sequence"/>
</dbReference>
<dbReference type="CDD" id="cd00082">
    <property type="entry name" value="HisKA"/>
    <property type="match status" value="1"/>
</dbReference>
<evidence type="ECO:0000259" key="15">
    <source>
        <dbReference type="PROSITE" id="PS50109"/>
    </source>
</evidence>
<keyword evidence="4" id="KW-1003">Cell membrane</keyword>
<dbReference type="EMBL" id="JACYFU010000001">
    <property type="protein sequence ID" value="MBD8065032.1"/>
    <property type="molecule type" value="Genomic_DNA"/>
</dbReference>
<dbReference type="Gene3D" id="3.30.450.20">
    <property type="entry name" value="PAS domain"/>
    <property type="match status" value="2"/>
</dbReference>
<evidence type="ECO:0000313" key="16">
    <source>
        <dbReference type="EMBL" id="MBD8065032.1"/>
    </source>
</evidence>
<evidence type="ECO:0000256" key="4">
    <source>
        <dbReference type="ARBA" id="ARBA00022475"/>
    </source>
</evidence>
<dbReference type="InterPro" id="IPR029151">
    <property type="entry name" value="Sensor-like_sf"/>
</dbReference>
<dbReference type="SUPFAM" id="SSF55874">
    <property type="entry name" value="ATPase domain of HSP90 chaperone/DNA topoisomerase II/histidine kinase"/>
    <property type="match status" value="1"/>
</dbReference>
<evidence type="ECO:0000256" key="14">
    <source>
        <dbReference type="SAM" id="Phobius"/>
    </source>
</evidence>
<comment type="catalytic activity">
    <reaction evidence="1">
        <text>ATP + protein L-histidine = ADP + protein N-phospho-L-histidine.</text>
        <dbReference type="EC" id="2.7.13.3"/>
    </reaction>
</comment>
<evidence type="ECO:0000256" key="5">
    <source>
        <dbReference type="ARBA" id="ARBA00022553"/>
    </source>
</evidence>
<dbReference type="InterPro" id="IPR017055">
    <property type="entry name" value="Sig_transdc_His_kinase_DctB"/>
</dbReference>
<evidence type="ECO:0000256" key="9">
    <source>
        <dbReference type="ARBA" id="ARBA00022777"/>
    </source>
</evidence>
<dbReference type="RefSeq" id="WP_191773501.1">
    <property type="nucleotide sequence ID" value="NZ_JACYFU010000001.1"/>
</dbReference>
<evidence type="ECO:0000256" key="11">
    <source>
        <dbReference type="ARBA" id="ARBA00022989"/>
    </source>
</evidence>
<evidence type="ECO:0000256" key="12">
    <source>
        <dbReference type="ARBA" id="ARBA00023012"/>
    </source>
</evidence>
<feature type="domain" description="Histidine kinase" evidence="15">
    <location>
        <begin position="377"/>
        <end position="591"/>
    </location>
</feature>
<evidence type="ECO:0000256" key="3">
    <source>
        <dbReference type="ARBA" id="ARBA00012438"/>
    </source>
</evidence>
<keyword evidence="6" id="KW-0808">Transferase</keyword>
<evidence type="ECO:0000256" key="1">
    <source>
        <dbReference type="ARBA" id="ARBA00000085"/>
    </source>
</evidence>
<keyword evidence="12" id="KW-0902">Two-component regulatory system</keyword>
<dbReference type="PANTHER" id="PTHR43065">
    <property type="entry name" value="SENSOR HISTIDINE KINASE"/>
    <property type="match status" value="1"/>
</dbReference>
<protein>
    <recommendedName>
        <fullName evidence="3">histidine kinase</fullName>
        <ecNumber evidence="3">2.7.13.3</ecNumber>
    </recommendedName>
</protein>
<keyword evidence="11 14" id="KW-1133">Transmembrane helix</keyword>
<sequence>MAKVRRHHVVLALAAVLTVFAVAAATWHASTLRLMAEAERQVQDRLTISQRSVESEIERFRYLPGVIGKDERIVRLLEEEAAGETALHANTYLQAVRGMSGADELYVLNTDGLTLAASNWNEPGSFVGHSYGFRPYFQQAMEDGSGRFYAVGVTTGKPGYFLSSRIVASGRTIGVAVAKVDMSPLASTWAEAGELSGLADSDGIIFLAGDPRWMYRPLRPLGAETLDRLGQERRYDGIDLAAALPLGLPTRIADGTRLAYEGQVYLLDSRLLDPEGWQLLSAIPLEPVERVASLTGGVAALLTLMLFALFALYRQRRQITRMRLEQNAVLEQRVAERTRALAHEVEERRRAEAELRDTQESLVHAAKLAALGRMSAAIVHEVSQPLSALDNTLAAADLHAERDAKAEVRRTLASARNLLKRMQRTVKHLRNFSGRREPGPAEAVNVAAVLEAAVEIVTPQARDRGIALTIDVSPALARAKGNAVRLEQVFINLLLNAVEATTGMADGAIVVTARNKDDHLQIEIADSGTGMSEAVRERLFEPFFTTKNSGESLGLGLSITRMLLEEFGGTLEFSPRAGGGTVAQVSLGVFETRATPAVAVPA</sequence>
<evidence type="ECO:0000256" key="6">
    <source>
        <dbReference type="ARBA" id="ARBA00022679"/>
    </source>
</evidence>
<dbReference type="AlphaFoldDB" id="A0A927FTA2"/>
<dbReference type="Gene3D" id="1.10.287.130">
    <property type="match status" value="1"/>
</dbReference>
<evidence type="ECO:0000256" key="7">
    <source>
        <dbReference type="ARBA" id="ARBA00022692"/>
    </source>
</evidence>
<dbReference type="PANTHER" id="PTHR43065:SF46">
    <property type="entry name" value="C4-DICARBOXYLATE TRANSPORT SENSOR PROTEIN DCTB"/>
    <property type="match status" value="1"/>
</dbReference>
<dbReference type="Gene3D" id="3.30.565.10">
    <property type="entry name" value="Histidine kinase-like ATPase, C-terminal domain"/>
    <property type="match status" value="1"/>
</dbReference>
<dbReference type="CDD" id="cd12914">
    <property type="entry name" value="PDC1_DGC_like"/>
    <property type="match status" value="1"/>
</dbReference>
<evidence type="ECO:0000256" key="2">
    <source>
        <dbReference type="ARBA" id="ARBA00004651"/>
    </source>
</evidence>
<reference evidence="16" key="1">
    <citation type="submission" date="2020-09" db="EMBL/GenBank/DDBJ databases">
        <title>Genome seq and assembly of Devosia sp.</title>
        <authorList>
            <person name="Chhetri G."/>
        </authorList>
    </citation>
    <scope>NUCLEOTIDE SEQUENCE</scope>
    <source>
        <strain evidence="16">PTR5</strain>
    </source>
</reference>
<evidence type="ECO:0000256" key="13">
    <source>
        <dbReference type="ARBA" id="ARBA00023136"/>
    </source>
</evidence>
<name>A0A927FTA2_9HYPH</name>
<keyword evidence="9 16" id="KW-0418">Kinase</keyword>
<dbReference type="GO" id="GO:0000155">
    <property type="term" value="F:phosphorelay sensor kinase activity"/>
    <property type="evidence" value="ECO:0007669"/>
    <property type="project" value="InterPro"/>
</dbReference>
<dbReference type="InterPro" id="IPR005467">
    <property type="entry name" value="His_kinase_dom"/>
</dbReference>
<comment type="caution">
    <text evidence="16">The sequence shown here is derived from an EMBL/GenBank/DDBJ whole genome shotgun (WGS) entry which is preliminary data.</text>
</comment>